<dbReference type="GeneID" id="19190843"/>
<dbReference type="OrthoDB" id="6365728at2759"/>
<dbReference type="AlphaFoldDB" id="W9WSE9"/>
<evidence type="ECO:0000313" key="2">
    <source>
        <dbReference type="EMBL" id="EXJ71137.1"/>
    </source>
</evidence>
<name>W9WSE9_9EURO</name>
<gene>
    <name evidence="2" type="ORF">A1O5_06131</name>
</gene>
<protein>
    <submittedName>
        <fullName evidence="2">Uncharacterized protein</fullName>
    </submittedName>
</protein>
<feature type="compositionally biased region" description="Basic and acidic residues" evidence="1">
    <location>
        <begin position="132"/>
        <end position="142"/>
    </location>
</feature>
<dbReference type="Proteomes" id="UP000019471">
    <property type="component" value="Unassembled WGS sequence"/>
</dbReference>
<dbReference type="RefSeq" id="XP_007744916.1">
    <property type="nucleotide sequence ID" value="XM_007746726.1"/>
</dbReference>
<dbReference type="EMBL" id="AMGX01000008">
    <property type="protein sequence ID" value="EXJ71137.1"/>
    <property type="molecule type" value="Genomic_DNA"/>
</dbReference>
<sequence>MISKVRPAPMTESGMHAMTNGTAEKVSDGVPNGVENNGLESTHFDSVHFGLFNDQIHDQVQNLQNGFSVVKSAVTKLTETFNQYGEVVKTVDERYSKDQVLEDHVDKLENENETLTWRIERIKQSHKVQLREQQKQHAREVSGLRSQADSGAQEREKYEKMIKSVKEEQDQAMQKAKEELEQKKAQLEKDNEGNIARLEADKKDLEEKQKDLEGKLEKISKEFNQEKENHETMQKKAEAEIQDLQKALATVKAKYEVERLPQEHYAGRYKLLVESVASIASEYFSELPEEAMDNPVGAYNQLRRKKSAFQVVPITESERARVLRLAFVQNIIFDAIRDAVWQPFFSRQYWKSRRDRNLLNEIYIRLAKDGEEIQNDWKVSTLRVLDRLDEKVDVGDKIGTAIDLDVIHKLEPLLSEKQKPDFKSELRSIFTKAMELGQESRRDRSPVYVDTGPPMNGGPGWKEFSEGFTIEDTPNPNLPIVIGDNTFEPLCVSPRIHRKSLDGGEDEVVYPGVALFPSTGIFQQGSMEWQELRQKEREIHKAHNGKARRASMVSIVTGLGIAPLDPAVDLKPSKTWASTTIAEYV</sequence>
<keyword evidence="3" id="KW-1185">Reference proteome</keyword>
<evidence type="ECO:0000256" key="1">
    <source>
        <dbReference type="SAM" id="MobiDB-lite"/>
    </source>
</evidence>
<dbReference type="STRING" id="1182543.W9WSE9"/>
<dbReference type="HOGENOM" id="CLU_461528_0_0_1"/>
<organism evidence="2 3">
    <name type="scientific">Cladophialophora psammophila CBS 110553</name>
    <dbReference type="NCBI Taxonomy" id="1182543"/>
    <lineage>
        <taxon>Eukaryota</taxon>
        <taxon>Fungi</taxon>
        <taxon>Dikarya</taxon>
        <taxon>Ascomycota</taxon>
        <taxon>Pezizomycotina</taxon>
        <taxon>Eurotiomycetes</taxon>
        <taxon>Chaetothyriomycetidae</taxon>
        <taxon>Chaetothyriales</taxon>
        <taxon>Herpotrichiellaceae</taxon>
        <taxon>Cladophialophora</taxon>
    </lineage>
</organism>
<dbReference type="Gene3D" id="1.10.287.1490">
    <property type="match status" value="1"/>
</dbReference>
<reference evidence="2 3" key="1">
    <citation type="submission" date="2013-03" db="EMBL/GenBank/DDBJ databases">
        <title>The Genome Sequence of Cladophialophora psammophila CBS 110553.</title>
        <authorList>
            <consortium name="The Broad Institute Genomics Platform"/>
            <person name="Cuomo C."/>
            <person name="de Hoog S."/>
            <person name="Gorbushina A."/>
            <person name="Walker B."/>
            <person name="Young S.K."/>
            <person name="Zeng Q."/>
            <person name="Gargeya S."/>
            <person name="Fitzgerald M."/>
            <person name="Haas B."/>
            <person name="Abouelleil A."/>
            <person name="Allen A.W."/>
            <person name="Alvarado L."/>
            <person name="Arachchi H.M."/>
            <person name="Berlin A.M."/>
            <person name="Chapman S.B."/>
            <person name="Gainer-Dewar J."/>
            <person name="Goldberg J."/>
            <person name="Griggs A."/>
            <person name="Gujja S."/>
            <person name="Hansen M."/>
            <person name="Howarth C."/>
            <person name="Imamovic A."/>
            <person name="Ireland A."/>
            <person name="Larimer J."/>
            <person name="McCowan C."/>
            <person name="Murphy C."/>
            <person name="Pearson M."/>
            <person name="Poon T.W."/>
            <person name="Priest M."/>
            <person name="Roberts A."/>
            <person name="Saif S."/>
            <person name="Shea T."/>
            <person name="Sisk P."/>
            <person name="Sykes S."/>
            <person name="Wortman J."/>
            <person name="Nusbaum C."/>
            <person name="Birren B."/>
        </authorList>
    </citation>
    <scope>NUCLEOTIDE SEQUENCE [LARGE SCALE GENOMIC DNA]</scope>
    <source>
        <strain evidence="2 3">CBS 110553</strain>
    </source>
</reference>
<comment type="caution">
    <text evidence="2">The sequence shown here is derived from an EMBL/GenBank/DDBJ whole genome shotgun (WGS) entry which is preliminary data.</text>
</comment>
<evidence type="ECO:0000313" key="3">
    <source>
        <dbReference type="Proteomes" id="UP000019471"/>
    </source>
</evidence>
<feature type="region of interest" description="Disordered" evidence="1">
    <location>
        <begin position="132"/>
        <end position="156"/>
    </location>
</feature>
<accession>W9WSE9</accession>
<proteinExistence type="predicted"/>
<dbReference type="eggNOG" id="ENOG502RMZW">
    <property type="taxonomic scope" value="Eukaryota"/>
</dbReference>